<dbReference type="SUPFAM" id="SSF52540">
    <property type="entry name" value="P-loop containing nucleoside triphosphate hydrolases"/>
    <property type="match status" value="1"/>
</dbReference>
<dbReference type="InterPro" id="IPR027417">
    <property type="entry name" value="P-loop_NTPase"/>
</dbReference>
<keyword evidence="4" id="KW-0547">Nucleotide-binding</keyword>
<organism evidence="8">
    <name type="scientific">viral metagenome</name>
    <dbReference type="NCBI Taxonomy" id="1070528"/>
    <lineage>
        <taxon>unclassified sequences</taxon>
        <taxon>metagenomes</taxon>
        <taxon>organismal metagenomes</taxon>
    </lineage>
</organism>
<comment type="similarity">
    <text evidence="2">Belongs to the PhoH family.</text>
</comment>
<evidence type="ECO:0000256" key="5">
    <source>
        <dbReference type="ARBA" id="ARBA00022840"/>
    </source>
</evidence>
<feature type="domain" description="PhoH-like protein" evidence="7">
    <location>
        <begin position="50"/>
        <end position="257"/>
    </location>
</feature>
<dbReference type="GO" id="GO:0005829">
    <property type="term" value="C:cytosol"/>
    <property type="evidence" value="ECO:0007669"/>
    <property type="project" value="TreeGrafter"/>
</dbReference>
<dbReference type="InterPro" id="IPR003714">
    <property type="entry name" value="PhoH"/>
</dbReference>
<dbReference type="InterPro" id="IPR051451">
    <property type="entry name" value="PhoH2-like"/>
</dbReference>
<evidence type="ECO:0000256" key="4">
    <source>
        <dbReference type="ARBA" id="ARBA00022741"/>
    </source>
</evidence>
<evidence type="ECO:0000256" key="3">
    <source>
        <dbReference type="ARBA" id="ARBA00022490"/>
    </source>
</evidence>
<dbReference type="PANTHER" id="PTHR30473">
    <property type="entry name" value="PROTEIN PHOH"/>
    <property type="match status" value="1"/>
</dbReference>
<proteinExistence type="inferred from homology"/>
<dbReference type="Pfam" id="PF02562">
    <property type="entry name" value="PhoH"/>
    <property type="match status" value="1"/>
</dbReference>
<evidence type="ECO:0000313" key="8">
    <source>
        <dbReference type="EMBL" id="QHU21032.1"/>
    </source>
</evidence>
<keyword evidence="5" id="KW-0067">ATP-binding</keyword>
<reference evidence="8" key="1">
    <citation type="journal article" date="2020" name="Nature">
        <title>Giant virus diversity and host interactions through global metagenomics.</title>
        <authorList>
            <person name="Schulz F."/>
            <person name="Roux S."/>
            <person name="Paez-Espino D."/>
            <person name="Jungbluth S."/>
            <person name="Walsh D.A."/>
            <person name="Denef V.J."/>
            <person name="McMahon K.D."/>
            <person name="Konstantinidis K.T."/>
            <person name="Eloe-Fadrosh E.A."/>
            <person name="Kyrpides N.C."/>
            <person name="Woyke T."/>
        </authorList>
    </citation>
    <scope>NUCLEOTIDE SEQUENCE</scope>
    <source>
        <strain evidence="8">GVMAG-S-3300013094-100</strain>
    </source>
</reference>
<dbReference type="Gene3D" id="3.40.50.300">
    <property type="entry name" value="P-loop containing nucleotide triphosphate hydrolases"/>
    <property type="match status" value="1"/>
</dbReference>
<evidence type="ECO:0000256" key="2">
    <source>
        <dbReference type="ARBA" id="ARBA00010393"/>
    </source>
</evidence>
<evidence type="ECO:0000259" key="7">
    <source>
        <dbReference type="Pfam" id="PF02562"/>
    </source>
</evidence>
<dbReference type="GO" id="GO:0005524">
    <property type="term" value="F:ATP binding"/>
    <property type="evidence" value="ECO:0007669"/>
    <property type="project" value="UniProtKB-KW"/>
</dbReference>
<dbReference type="EMBL" id="MN740977">
    <property type="protein sequence ID" value="QHU21032.1"/>
    <property type="molecule type" value="Genomic_DNA"/>
</dbReference>
<accession>A0A6C0KST6</accession>
<keyword evidence="3" id="KW-0963">Cytoplasm</keyword>
<protein>
    <recommendedName>
        <fullName evidence="6">PhoH-like protein</fullName>
    </recommendedName>
</protein>
<dbReference type="PANTHER" id="PTHR30473:SF1">
    <property type="entry name" value="PHOH-LIKE PROTEIN"/>
    <property type="match status" value="1"/>
</dbReference>
<evidence type="ECO:0000256" key="1">
    <source>
        <dbReference type="ARBA" id="ARBA00004496"/>
    </source>
</evidence>
<evidence type="ECO:0000256" key="6">
    <source>
        <dbReference type="ARBA" id="ARBA00039970"/>
    </source>
</evidence>
<comment type="subcellular location">
    <subcellularLocation>
        <location evidence="1">Cytoplasm</location>
    </subcellularLocation>
</comment>
<sequence length="265" mass="30008">MGKGNKVRNRDRDWYDSEEDLFSPGTSPMVSSYEAAALSSRSYMGRMPVITPRNVTQERYISYLENPNPPIIIASGPAGSAKTYLCNAIAIKKLLNGTYEKLIITRPAVSTDEDIGFLPGTLEDKMMPWMTPIYDVFHKFVSPASVKSMIAKGQIEICPLAFMRGRTFDNAFIVADEMQNSTPNQMLMLLTRIGENSKMVITGDVQQHDRKFYDNGLKDFLNRLKNRKQDTNFGLIEFTAEDVVRHPVIKDVLKMYDDKQSSLIL</sequence>
<dbReference type="AlphaFoldDB" id="A0A6C0KST6"/>
<name>A0A6C0KST6_9ZZZZ</name>